<accession>A0AAV3PII8</accession>
<evidence type="ECO:0000313" key="2">
    <source>
        <dbReference type="Proteomes" id="UP001454036"/>
    </source>
</evidence>
<keyword evidence="2" id="KW-1185">Reference proteome</keyword>
<evidence type="ECO:0000313" key="1">
    <source>
        <dbReference type="EMBL" id="GAA0149988.1"/>
    </source>
</evidence>
<name>A0AAV3PII8_LITER</name>
<dbReference type="EMBL" id="BAABME010001506">
    <property type="protein sequence ID" value="GAA0149988.1"/>
    <property type="molecule type" value="Genomic_DNA"/>
</dbReference>
<gene>
    <name evidence="1" type="ORF">LIER_09024</name>
</gene>
<reference evidence="1 2" key="1">
    <citation type="submission" date="2024-01" db="EMBL/GenBank/DDBJ databases">
        <title>The complete chloroplast genome sequence of Lithospermum erythrorhizon: insights into the phylogenetic relationship among Boraginaceae species and the maternal lineages of purple gromwells.</title>
        <authorList>
            <person name="Okada T."/>
            <person name="Watanabe K."/>
        </authorList>
    </citation>
    <scope>NUCLEOTIDE SEQUENCE [LARGE SCALE GENOMIC DNA]</scope>
</reference>
<comment type="caution">
    <text evidence="1">The sequence shown here is derived from an EMBL/GenBank/DDBJ whole genome shotgun (WGS) entry which is preliminary data.</text>
</comment>
<proteinExistence type="predicted"/>
<organism evidence="1 2">
    <name type="scientific">Lithospermum erythrorhizon</name>
    <name type="common">Purple gromwell</name>
    <name type="synonym">Lithospermum officinale var. erythrorhizon</name>
    <dbReference type="NCBI Taxonomy" id="34254"/>
    <lineage>
        <taxon>Eukaryota</taxon>
        <taxon>Viridiplantae</taxon>
        <taxon>Streptophyta</taxon>
        <taxon>Embryophyta</taxon>
        <taxon>Tracheophyta</taxon>
        <taxon>Spermatophyta</taxon>
        <taxon>Magnoliopsida</taxon>
        <taxon>eudicotyledons</taxon>
        <taxon>Gunneridae</taxon>
        <taxon>Pentapetalae</taxon>
        <taxon>asterids</taxon>
        <taxon>lamiids</taxon>
        <taxon>Boraginales</taxon>
        <taxon>Boraginaceae</taxon>
        <taxon>Boraginoideae</taxon>
        <taxon>Lithospermeae</taxon>
        <taxon>Lithospermum</taxon>
    </lineage>
</organism>
<dbReference type="PANTHER" id="PTHR31973">
    <property type="entry name" value="POLYPROTEIN, PUTATIVE-RELATED"/>
    <property type="match status" value="1"/>
</dbReference>
<dbReference type="Proteomes" id="UP001454036">
    <property type="component" value="Unassembled WGS sequence"/>
</dbReference>
<sequence>MKSNNLEGYEAMPNSTVRIKQHEQKFERIYVCSGSLKEGFRAGCRRLLCLDGCFFKGAFRGQILATIGEDRDNVSTPLLGKL</sequence>
<dbReference type="PANTHER" id="PTHR31973:SF187">
    <property type="entry name" value="MUTATOR TRANSPOSASE MUDRA PROTEIN"/>
    <property type="match status" value="1"/>
</dbReference>
<protein>
    <submittedName>
        <fullName evidence="1">Uncharacterized protein</fullName>
    </submittedName>
</protein>
<dbReference type="AlphaFoldDB" id="A0AAV3PII8"/>